<proteinExistence type="predicted"/>
<organism evidence="2">
    <name type="scientific">marine sediment metagenome</name>
    <dbReference type="NCBI Taxonomy" id="412755"/>
    <lineage>
        <taxon>unclassified sequences</taxon>
        <taxon>metagenomes</taxon>
        <taxon>ecological metagenomes</taxon>
    </lineage>
</organism>
<sequence length="106" mass="11170">MADRITTYALDTNKIDVVANSPCRRVSVKEDYDSDTPPTANLLQYDPTGSSTPAKVVKGTPAVFTKSKPSSGVSQEANTYFPGEVVGGIATSSGSITVQQIESDQI</sequence>
<protein>
    <submittedName>
        <fullName evidence="2">Uncharacterized protein</fullName>
    </submittedName>
</protein>
<reference evidence="2" key="1">
    <citation type="journal article" date="2015" name="Nature">
        <title>Complex archaea that bridge the gap between prokaryotes and eukaryotes.</title>
        <authorList>
            <person name="Spang A."/>
            <person name="Saw J.H."/>
            <person name="Jorgensen S.L."/>
            <person name="Zaremba-Niedzwiedzka K."/>
            <person name="Martijn J."/>
            <person name="Lind A.E."/>
            <person name="van Eijk R."/>
            <person name="Schleper C."/>
            <person name="Guy L."/>
            <person name="Ettema T.J."/>
        </authorList>
    </citation>
    <scope>NUCLEOTIDE SEQUENCE</scope>
</reference>
<evidence type="ECO:0000256" key="1">
    <source>
        <dbReference type="SAM" id="MobiDB-lite"/>
    </source>
</evidence>
<evidence type="ECO:0000313" key="2">
    <source>
        <dbReference type="EMBL" id="KKN66901.1"/>
    </source>
</evidence>
<gene>
    <name evidence="2" type="ORF">LCGC14_0466760</name>
</gene>
<name>A0A0F9V091_9ZZZZ</name>
<feature type="compositionally biased region" description="Polar residues" evidence="1">
    <location>
        <begin position="36"/>
        <end position="53"/>
    </location>
</feature>
<comment type="caution">
    <text evidence="2">The sequence shown here is derived from an EMBL/GenBank/DDBJ whole genome shotgun (WGS) entry which is preliminary data.</text>
</comment>
<dbReference type="AlphaFoldDB" id="A0A0F9V091"/>
<dbReference type="EMBL" id="LAZR01000487">
    <property type="protein sequence ID" value="KKN66901.1"/>
    <property type="molecule type" value="Genomic_DNA"/>
</dbReference>
<feature type="region of interest" description="Disordered" evidence="1">
    <location>
        <begin position="29"/>
        <end position="54"/>
    </location>
</feature>
<accession>A0A0F9V091</accession>